<reference evidence="1 2" key="1">
    <citation type="journal article" date="2001" name="Nature">
        <title>The highly reduced genome of an enslaved algal nucleus.</title>
        <authorList>
            <person name="Douglas S."/>
            <person name="Zauner S."/>
            <person name="Fraunholz M."/>
            <person name="Beaton M."/>
            <person name="Penny S."/>
            <person name="Deng L."/>
            <person name="Wu X."/>
            <person name="Reith M."/>
            <person name="Cavalier-Smith T."/>
            <person name="Maier U."/>
        </authorList>
    </citation>
    <scope>NUCLEOTIDE SEQUENCE [LARGE SCALE GENOMIC DNA]</scope>
</reference>
<dbReference type="GeneID" id="857182"/>
<gene>
    <name evidence="1" type="primary">orf625</name>
</gene>
<dbReference type="AlphaFoldDB" id="Q98S73"/>
<sequence length="625" mass="76091">MRNYKNYLIIKKKNEIFFQNFFFNESKKYLFNVKKIDIFYLKKKFIDIKFIESKIYIFYGNCLLIFFKLIPICRIKINKFDINKVLLDKTNLIIWYKNSKIFHYDPSSLKIRYVFFYNKDVIDINFLYREESCNLLIISKIKNIFEFIDLNTNSILFTIIIKNNNGREKFHFLNENNFLFSILNYLCIGKKKKNGNFKILAKKFKPKTNYLLFYNSFIFQFSTQKILSRNLIDSKILLMSKKFFISIILFCKKTAVVSITSKKLCKNIFSEKKLIAELFIKIKQKFLKSKIYNNQTISFYLKKNNQNCNFLMKMYFNHHHKKFKNNFRNFLLNILRKIKTLLNKNNLILKNFYCQILSKQKDSYMFVFIFYNFTQPIFFFGKNQYLQNLIIKKNIYSNVTKKIVSFKFYKIIKTFVVVYEDNSIYLFKYSKILDLILFTNHSIFHGNNCIIKEFDILPSKKLLLLFCSCSILSLYTFYELKKIRSKKFNVLMDNSVYNSINNIYYLNKKNLSINISDFNLKIENTNEYLNMKNDYLFSNKNYFLLHEFNMKYFTLCHIINKDYLKFFCNKSHNIFNDYKYFIINLLDKYKKIINSISKIKKFIFKTKLKFNNCNFKCRFNLHKHF</sequence>
<dbReference type="EMBL" id="AF083031">
    <property type="protein sequence ID" value="AAK39709.1"/>
    <property type="molecule type" value="Genomic_DNA"/>
</dbReference>
<geneLocation type="nucleomorph" evidence="1"/>
<name>Q98S73_GUITH</name>
<keyword evidence="1" id="KW-0542">Nucleomorph</keyword>
<protein>
    <submittedName>
        <fullName evidence="1">Uncharacterized protein</fullName>
    </submittedName>
</protein>
<proteinExistence type="predicted"/>
<accession>Q98S73</accession>
<evidence type="ECO:0000313" key="2">
    <source>
        <dbReference type="Proteomes" id="UP000242167"/>
    </source>
</evidence>
<dbReference type="Proteomes" id="UP000242167">
    <property type="component" value="Nucleomorph 3"/>
</dbReference>
<dbReference type="RefSeq" id="XP_001713400.1">
    <property type="nucleotide sequence ID" value="XM_001713348.1"/>
</dbReference>
<organism evidence="1 2">
    <name type="scientific">Guillardia theta</name>
    <name type="common">Cryptophyte</name>
    <name type="synonym">Cryptomonas phi</name>
    <dbReference type="NCBI Taxonomy" id="55529"/>
    <lineage>
        <taxon>Eukaryota</taxon>
        <taxon>Cryptophyceae</taxon>
        <taxon>Pyrenomonadales</taxon>
        <taxon>Geminigeraceae</taxon>
        <taxon>Guillardia</taxon>
    </lineage>
</organism>
<dbReference type="PIR" id="A90127">
    <property type="entry name" value="A90127"/>
</dbReference>
<evidence type="ECO:0000313" key="1">
    <source>
        <dbReference type="EMBL" id="AAK39709.1"/>
    </source>
</evidence>